<evidence type="ECO:0000256" key="1">
    <source>
        <dbReference type="SAM" id="MobiDB-lite"/>
    </source>
</evidence>
<gene>
    <name evidence="2" type="ORF">KUDE01_017190</name>
</gene>
<organism evidence="2 3">
    <name type="scientific">Dissostichus eleginoides</name>
    <name type="common">Patagonian toothfish</name>
    <name type="synonym">Dissostichus amissus</name>
    <dbReference type="NCBI Taxonomy" id="100907"/>
    <lineage>
        <taxon>Eukaryota</taxon>
        <taxon>Metazoa</taxon>
        <taxon>Chordata</taxon>
        <taxon>Craniata</taxon>
        <taxon>Vertebrata</taxon>
        <taxon>Euteleostomi</taxon>
        <taxon>Actinopterygii</taxon>
        <taxon>Neopterygii</taxon>
        <taxon>Teleostei</taxon>
        <taxon>Neoteleostei</taxon>
        <taxon>Acanthomorphata</taxon>
        <taxon>Eupercaria</taxon>
        <taxon>Perciformes</taxon>
        <taxon>Notothenioidei</taxon>
        <taxon>Nototheniidae</taxon>
        <taxon>Dissostichus</taxon>
    </lineage>
</organism>
<feature type="non-terminal residue" evidence="2">
    <location>
        <position position="110"/>
    </location>
</feature>
<comment type="caution">
    <text evidence="2">The sequence shown here is derived from an EMBL/GenBank/DDBJ whole genome shotgun (WGS) entry which is preliminary data.</text>
</comment>
<evidence type="ECO:0000313" key="3">
    <source>
        <dbReference type="Proteomes" id="UP001228049"/>
    </source>
</evidence>
<keyword evidence="3" id="KW-1185">Reference proteome</keyword>
<evidence type="ECO:0000313" key="2">
    <source>
        <dbReference type="EMBL" id="KAK1897659.1"/>
    </source>
</evidence>
<feature type="region of interest" description="Disordered" evidence="1">
    <location>
        <begin position="55"/>
        <end position="78"/>
    </location>
</feature>
<accession>A0AAD9CDE4</accession>
<name>A0AAD9CDE4_DISEL</name>
<dbReference type="EMBL" id="JASDAP010000009">
    <property type="protein sequence ID" value="KAK1897659.1"/>
    <property type="molecule type" value="Genomic_DNA"/>
</dbReference>
<protein>
    <submittedName>
        <fullName evidence="2">Nonribosomal peptide synthetase fmqA</fullName>
    </submittedName>
</protein>
<dbReference type="AlphaFoldDB" id="A0AAD9CDE4"/>
<reference evidence="2" key="1">
    <citation type="submission" date="2023-04" db="EMBL/GenBank/DDBJ databases">
        <title>Chromosome-level genome of Chaenocephalus aceratus.</title>
        <authorList>
            <person name="Park H."/>
        </authorList>
    </citation>
    <scope>NUCLEOTIDE SEQUENCE</scope>
    <source>
        <strain evidence="2">DE</strain>
        <tissue evidence="2">Muscle</tissue>
    </source>
</reference>
<sequence>RWQVVLPVEQTQFTEQVSTTIPSHPTIRQPFKPRGDPGWRRVAGFRLRQRSTSRYCPVSRPTPVPQLGSAPDSSPSRRSRGALLRLFECVPDMSPAMRSPGARAAPLWPG</sequence>
<feature type="non-terminal residue" evidence="2">
    <location>
        <position position="1"/>
    </location>
</feature>
<feature type="region of interest" description="Disordered" evidence="1">
    <location>
        <begin position="16"/>
        <end position="39"/>
    </location>
</feature>
<dbReference type="Proteomes" id="UP001228049">
    <property type="component" value="Unassembled WGS sequence"/>
</dbReference>
<proteinExistence type="predicted"/>